<keyword evidence="3" id="KW-0949">S-adenosyl-L-methionine</keyword>
<organism evidence="5 6">
    <name type="scientific">Nocardia goodfellowii</name>
    <dbReference type="NCBI Taxonomy" id="882446"/>
    <lineage>
        <taxon>Bacteria</taxon>
        <taxon>Bacillati</taxon>
        <taxon>Actinomycetota</taxon>
        <taxon>Actinomycetes</taxon>
        <taxon>Mycobacteriales</taxon>
        <taxon>Nocardiaceae</taxon>
        <taxon>Nocardia</taxon>
    </lineage>
</organism>
<evidence type="ECO:0000259" key="4">
    <source>
        <dbReference type="Pfam" id="PF13649"/>
    </source>
</evidence>
<evidence type="ECO:0000256" key="3">
    <source>
        <dbReference type="ARBA" id="ARBA00022691"/>
    </source>
</evidence>
<dbReference type="GO" id="GO:0032259">
    <property type="term" value="P:methylation"/>
    <property type="evidence" value="ECO:0007669"/>
    <property type="project" value="UniProtKB-KW"/>
</dbReference>
<dbReference type="GO" id="GO:0008168">
    <property type="term" value="F:methyltransferase activity"/>
    <property type="evidence" value="ECO:0007669"/>
    <property type="project" value="UniProtKB-KW"/>
</dbReference>
<evidence type="ECO:0000313" key="6">
    <source>
        <dbReference type="Proteomes" id="UP001519325"/>
    </source>
</evidence>
<dbReference type="Proteomes" id="UP001519325">
    <property type="component" value="Unassembled WGS sequence"/>
</dbReference>
<dbReference type="CDD" id="cd02440">
    <property type="entry name" value="AdoMet_MTases"/>
    <property type="match status" value="1"/>
</dbReference>
<gene>
    <name evidence="5" type="ORF">BJ987_004185</name>
</gene>
<dbReference type="InterPro" id="IPR041698">
    <property type="entry name" value="Methyltransf_25"/>
</dbReference>
<proteinExistence type="predicted"/>
<dbReference type="PANTHER" id="PTHR43464">
    <property type="entry name" value="METHYLTRANSFERASE"/>
    <property type="match status" value="1"/>
</dbReference>
<keyword evidence="1 5" id="KW-0489">Methyltransferase</keyword>
<feature type="domain" description="Methyltransferase" evidence="4">
    <location>
        <begin position="52"/>
        <end position="140"/>
    </location>
</feature>
<dbReference type="PANTHER" id="PTHR43464:SF19">
    <property type="entry name" value="UBIQUINONE BIOSYNTHESIS O-METHYLTRANSFERASE, MITOCHONDRIAL"/>
    <property type="match status" value="1"/>
</dbReference>
<dbReference type="SUPFAM" id="SSF53335">
    <property type="entry name" value="S-adenosyl-L-methionine-dependent methyltransferases"/>
    <property type="match status" value="1"/>
</dbReference>
<accession>A0ABS4QHW3</accession>
<dbReference type="Gene3D" id="3.40.50.150">
    <property type="entry name" value="Vaccinia Virus protein VP39"/>
    <property type="match status" value="1"/>
</dbReference>
<dbReference type="RefSeq" id="WP_209892696.1">
    <property type="nucleotide sequence ID" value="NZ_JAGGMR010000001.1"/>
</dbReference>
<evidence type="ECO:0000256" key="1">
    <source>
        <dbReference type="ARBA" id="ARBA00022603"/>
    </source>
</evidence>
<dbReference type="Pfam" id="PF13649">
    <property type="entry name" value="Methyltransf_25"/>
    <property type="match status" value="1"/>
</dbReference>
<protein>
    <submittedName>
        <fullName evidence="5">SAM-dependent methyltransferase</fullName>
    </submittedName>
</protein>
<keyword evidence="2" id="KW-0808">Transferase</keyword>
<keyword evidence="6" id="KW-1185">Reference proteome</keyword>
<dbReference type="EMBL" id="JAGGMR010000001">
    <property type="protein sequence ID" value="MBP2191284.1"/>
    <property type="molecule type" value="Genomic_DNA"/>
</dbReference>
<reference evidence="5 6" key="1">
    <citation type="submission" date="2021-03" db="EMBL/GenBank/DDBJ databases">
        <title>Sequencing the genomes of 1000 actinobacteria strains.</title>
        <authorList>
            <person name="Klenk H.-P."/>
        </authorList>
    </citation>
    <scope>NUCLEOTIDE SEQUENCE [LARGE SCALE GENOMIC DNA]</scope>
    <source>
        <strain evidence="5 6">DSM 45516</strain>
    </source>
</reference>
<dbReference type="InterPro" id="IPR029063">
    <property type="entry name" value="SAM-dependent_MTases_sf"/>
</dbReference>
<sequence>MDAKQRNEDQQSRWNGPAGNAWVEAQHVVDAVLRPFEEILVDTARALSPRQVLDVGCGTGGTTLAVAAALGSSQVLGVDISEPMIAAAQARAAQHDTRATFLRADAQTHSFEPNFDLIMSRFGVMFFENPVRAFTNLRRAATGELRCVVWRDVAENPFMTAAERAAAPLLPDLPARIPDAPGQFGLADGDRTARILRDSGWTDIAVDPIDVECVMPEEVLTWYFSTLGPVGMHLAGVDEATRARVVETVRPAFDPFVHGDEVRYTAACWMLSAHV</sequence>
<evidence type="ECO:0000313" key="5">
    <source>
        <dbReference type="EMBL" id="MBP2191284.1"/>
    </source>
</evidence>
<comment type="caution">
    <text evidence="5">The sequence shown here is derived from an EMBL/GenBank/DDBJ whole genome shotgun (WGS) entry which is preliminary data.</text>
</comment>
<evidence type="ECO:0000256" key="2">
    <source>
        <dbReference type="ARBA" id="ARBA00022679"/>
    </source>
</evidence>
<name>A0ABS4QHW3_9NOCA</name>